<dbReference type="CDD" id="cd06193">
    <property type="entry name" value="siderophore_interacting"/>
    <property type="match status" value="1"/>
</dbReference>
<feature type="domain" description="FAD-binding FR-type" evidence="2">
    <location>
        <begin position="128"/>
        <end position="233"/>
    </location>
</feature>
<accession>A0A5B8J1A3</accession>
<dbReference type="AlphaFoldDB" id="A0A5B8J1A3"/>
<dbReference type="InterPro" id="IPR017927">
    <property type="entry name" value="FAD-bd_FR_type"/>
</dbReference>
<dbReference type="OrthoDB" id="9814826at2"/>
<comment type="similarity">
    <text evidence="1">Belongs to the SIP oxidoreductase family.</text>
</comment>
<dbReference type="PANTHER" id="PTHR30157:SF0">
    <property type="entry name" value="NADPH-DEPENDENT FERRIC-CHELATE REDUCTASE"/>
    <property type="match status" value="1"/>
</dbReference>
<organism evidence="3 4">
    <name type="scientific">Qingshengfaniella alkalisoli</name>
    <dbReference type="NCBI Taxonomy" id="2599296"/>
    <lineage>
        <taxon>Bacteria</taxon>
        <taxon>Pseudomonadati</taxon>
        <taxon>Pseudomonadota</taxon>
        <taxon>Alphaproteobacteria</taxon>
        <taxon>Rhodobacterales</taxon>
        <taxon>Paracoccaceae</taxon>
        <taxon>Qingshengfaniella</taxon>
    </lineage>
</organism>
<evidence type="ECO:0000256" key="1">
    <source>
        <dbReference type="ARBA" id="ARBA00035644"/>
    </source>
</evidence>
<dbReference type="InterPro" id="IPR013113">
    <property type="entry name" value="SIP_FAD-bd"/>
</dbReference>
<geneLocation type="plasmid" evidence="3 4">
    <name>unnamed4</name>
</geneLocation>
<dbReference type="GO" id="GO:0016491">
    <property type="term" value="F:oxidoreductase activity"/>
    <property type="evidence" value="ECO:0007669"/>
    <property type="project" value="InterPro"/>
</dbReference>
<proteinExistence type="inferred from homology"/>
<keyword evidence="4" id="KW-1185">Reference proteome</keyword>
<dbReference type="Pfam" id="PF08021">
    <property type="entry name" value="FAD_binding_9"/>
    <property type="match status" value="1"/>
</dbReference>
<dbReference type="Gene3D" id="2.40.30.10">
    <property type="entry name" value="Translation factors"/>
    <property type="match status" value="1"/>
</dbReference>
<dbReference type="Pfam" id="PF04954">
    <property type="entry name" value="SIP"/>
    <property type="match status" value="1"/>
</dbReference>
<dbReference type="PANTHER" id="PTHR30157">
    <property type="entry name" value="FERRIC REDUCTASE, NADPH-DEPENDENT"/>
    <property type="match status" value="1"/>
</dbReference>
<dbReference type="InterPro" id="IPR039374">
    <property type="entry name" value="SIP_fam"/>
</dbReference>
<evidence type="ECO:0000259" key="2">
    <source>
        <dbReference type="PROSITE" id="PS51384"/>
    </source>
</evidence>
<dbReference type="InterPro" id="IPR039261">
    <property type="entry name" value="FNR_nucleotide-bd"/>
</dbReference>
<evidence type="ECO:0000313" key="3">
    <source>
        <dbReference type="EMBL" id="QDY71674.1"/>
    </source>
</evidence>
<dbReference type="Proteomes" id="UP000318483">
    <property type="component" value="Plasmid unnamed4"/>
</dbReference>
<dbReference type="PROSITE" id="PS51384">
    <property type="entry name" value="FAD_FR"/>
    <property type="match status" value="1"/>
</dbReference>
<dbReference type="SUPFAM" id="SSF63380">
    <property type="entry name" value="Riboflavin synthase domain-like"/>
    <property type="match status" value="1"/>
</dbReference>
<name>A0A5B8J1A3_9RHOB</name>
<gene>
    <name evidence="3" type="ORF">FPZ52_18640</name>
</gene>
<dbReference type="RefSeq" id="WP_146367088.1">
    <property type="nucleotide sequence ID" value="NZ_CP042265.1"/>
</dbReference>
<evidence type="ECO:0000313" key="4">
    <source>
        <dbReference type="Proteomes" id="UP000318483"/>
    </source>
</evidence>
<dbReference type="KEGG" id="lit:FPZ52_18640"/>
<keyword evidence="3" id="KW-0614">Plasmid</keyword>
<dbReference type="EMBL" id="CP042265">
    <property type="protein sequence ID" value="QDY71674.1"/>
    <property type="molecule type" value="Genomic_DNA"/>
</dbReference>
<dbReference type="InterPro" id="IPR007037">
    <property type="entry name" value="SIP_rossman_dom"/>
</dbReference>
<sequence>MTTPQHAELTAKGRLVGEIPANTMQIIADEIREHGYTLDHHASDEIRSSMGGGGLQVLWRDEALEAHLHGADDVKLHMIREGFLHFLDHADPSLADRVIWTGHRLIDKYPPNFRVGEVVSVKPHGKAYFRVKMKIDDVESFTAPAMHFRMWLPEPGCDPVWPYLSETGRTIWPGKSDGMHDPVYTFIAADAATGEIQFDVFRHEGGRVTEWCQSVQAGVQVGLSGPGGGRQPEQNWLLMGGDETSLPAIRRILERADAGTEGHVFIEIEGAHVIEEFPAPDGVIIEWLQRDKPGQLLDRMKAIPLAETDRHVWLATEKSQVQQARSYFRDEVGIAAQESYFSAYWTRGN</sequence>
<protein>
    <submittedName>
        <fullName evidence="3">Siderophore-interacting protein</fullName>
    </submittedName>
</protein>
<reference evidence="3 4" key="1">
    <citation type="submission" date="2019-07" db="EMBL/GenBank/DDBJ databases">
        <title>Litoreibacter alkalisoli sp. nov., isolated from saline-alkaline soil.</title>
        <authorList>
            <person name="Wang S."/>
            <person name="Xu L."/>
            <person name="Xing Y.-T."/>
            <person name="Sun J.-Q."/>
        </authorList>
    </citation>
    <scope>NUCLEOTIDE SEQUENCE [LARGE SCALE GENOMIC DNA]</scope>
    <source>
        <strain evidence="3 4">LN3S51</strain>
        <plasmid evidence="3 4">unnamed4</plasmid>
    </source>
</reference>
<dbReference type="InterPro" id="IPR017938">
    <property type="entry name" value="Riboflavin_synthase-like_b-brl"/>
</dbReference>
<dbReference type="Gene3D" id="3.40.50.80">
    <property type="entry name" value="Nucleotide-binding domain of ferredoxin-NADP reductase (FNR) module"/>
    <property type="match status" value="1"/>
</dbReference>